<feature type="domain" description="RNA polymerase sigma factor 70 region 4 type 2" evidence="2">
    <location>
        <begin position="111"/>
        <end position="163"/>
    </location>
</feature>
<accession>W4QK02</accession>
<dbReference type="InterPro" id="IPR036388">
    <property type="entry name" value="WH-like_DNA-bd_sf"/>
</dbReference>
<name>W4QK02_9BACI</name>
<dbReference type="InterPro" id="IPR014284">
    <property type="entry name" value="RNA_pol_sigma-70_dom"/>
</dbReference>
<dbReference type="STRING" id="1236971.JCM9152_3965"/>
<protein>
    <submittedName>
        <fullName evidence="3">Positive control factor Xpf</fullName>
    </submittedName>
</protein>
<evidence type="ECO:0000313" key="3">
    <source>
        <dbReference type="EMBL" id="GAE32430.1"/>
    </source>
</evidence>
<dbReference type="Gene3D" id="1.10.10.10">
    <property type="entry name" value="Winged helix-like DNA-binding domain superfamily/Winged helix DNA-binding domain"/>
    <property type="match status" value="1"/>
</dbReference>
<dbReference type="NCBIfam" id="NF005385">
    <property type="entry name" value="PRK06930.1"/>
    <property type="match status" value="1"/>
</dbReference>
<organism evidence="3 4">
    <name type="scientific">Halalkalibacter hemicellulosilyticusJCM 9152</name>
    <dbReference type="NCBI Taxonomy" id="1236971"/>
    <lineage>
        <taxon>Bacteria</taxon>
        <taxon>Bacillati</taxon>
        <taxon>Bacillota</taxon>
        <taxon>Bacilli</taxon>
        <taxon>Bacillales</taxon>
        <taxon>Bacillaceae</taxon>
        <taxon>Halalkalibacter</taxon>
    </lineage>
</organism>
<dbReference type="Pfam" id="PF08281">
    <property type="entry name" value="Sigma70_r4_2"/>
    <property type="match status" value="1"/>
</dbReference>
<feature type="coiled-coil region" evidence="1">
    <location>
        <begin position="5"/>
        <end position="32"/>
    </location>
</feature>
<dbReference type="RefSeq" id="WP_035346725.1">
    <property type="nucleotide sequence ID" value="NZ_BAUU01000036.1"/>
</dbReference>
<dbReference type="Proteomes" id="UP000018895">
    <property type="component" value="Unassembled WGS sequence"/>
</dbReference>
<dbReference type="GO" id="GO:0006352">
    <property type="term" value="P:DNA-templated transcription initiation"/>
    <property type="evidence" value="ECO:0007669"/>
    <property type="project" value="InterPro"/>
</dbReference>
<keyword evidence="1" id="KW-0175">Coiled coil</keyword>
<dbReference type="InterPro" id="IPR013324">
    <property type="entry name" value="RNA_pol_sigma_r3/r4-like"/>
</dbReference>
<sequence length="168" mass="19677">MSTWVEKMIEEYSEAEKNLKGYRESLNKEESEPVEGWTELEEEFDEKSVVGGMVSDLSYSLQWLKRGRRPGNRRGADRRSVYQRTALLDMDLFPSLQLDEGERSLGDHDKRALVDILWELSNRERQCYILHMCYGMSYAEVSRELGITRSSVQKFVERAKNKINKKIS</sequence>
<proteinExistence type="predicted"/>
<dbReference type="GO" id="GO:0003677">
    <property type="term" value="F:DNA binding"/>
    <property type="evidence" value="ECO:0007669"/>
    <property type="project" value="InterPro"/>
</dbReference>
<dbReference type="CDD" id="cd06171">
    <property type="entry name" value="Sigma70_r4"/>
    <property type="match status" value="1"/>
</dbReference>
<dbReference type="InterPro" id="IPR013249">
    <property type="entry name" value="RNA_pol_sigma70_r4_t2"/>
</dbReference>
<gene>
    <name evidence="3" type="ORF">JCM9152_3965</name>
</gene>
<dbReference type="AlphaFoldDB" id="W4QK02"/>
<evidence type="ECO:0000256" key="1">
    <source>
        <dbReference type="SAM" id="Coils"/>
    </source>
</evidence>
<comment type="caution">
    <text evidence="3">The sequence shown here is derived from an EMBL/GenBank/DDBJ whole genome shotgun (WGS) entry which is preliminary data.</text>
</comment>
<dbReference type="NCBIfam" id="TIGR02937">
    <property type="entry name" value="sigma70-ECF"/>
    <property type="match status" value="1"/>
</dbReference>
<evidence type="ECO:0000259" key="2">
    <source>
        <dbReference type="Pfam" id="PF08281"/>
    </source>
</evidence>
<dbReference type="OrthoDB" id="2083683at2"/>
<dbReference type="EMBL" id="BAUU01000036">
    <property type="protein sequence ID" value="GAE32430.1"/>
    <property type="molecule type" value="Genomic_DNA"/>
</dbReference>
<reference evidence="3" key="1">
    <citation type="journal article" date="2014" name="Genome Announc.">
        <title>Draft Genome Sequences of Three Alkaliphilic Bacillus Strains, Bacillus wakoensis JCM 9140T, Bacillus akibai JCM 9157T, and Bacillus hemicellulosilyticus JCM 9152T.</title>
        <authorList>
            <person name="Yuki M."/>
            <person name="Oshima K."/>
            <person name="Suda W."/>
            <person name="Oshida Y."/>
            <person name="Kitamura K."/>
            <person name="Iida T."/>
            <person name="Hattori M."/>
            <person name="Ohkuma M."/>
        </authorList>
    </citation>
    <scope>NUCLEOTIDE SEQUENCE [LARGE SCALE GENOMIC DNA]</scope>
    <source>
        <strain evidence="3">JCM 9152</strain>
    </source>
</reference>
<evidence type="ECO:0000313" key="4">
    <source>
        <dbReference type="Proteomes" id="UP000018895"/>
    </source>
</evidence>
<keyword evidence="4" id="KW-1185">Reference proteome</keyword>
<dbReference type="SUPFAM" id="SSF88659">
    <property type="entry name" value="Sigma3 and sigma4 domains of RNA polymerase sigma factors"/>
    <property type="match status" value="1"/>
</dbReference>
<dbReference type="GO" id="GO:0016987">
    <property type="term" value="F:sigma factor activity"/>
    <property type="evidence" value="ECO:0007669"/>
    <property type="project" value="InterPro"/>
</dbReference>